<evidence type="ECO:0000259" key="5">
    <source>
        <dbReference type="Pfam" id="PF01037"/>
    </source>
</evidence>
<organism evidence="7 8">
    <name type="scientific">Streptomyces olivaceiscleroticus</name>
    <dbReference type="NCBI Taxonomy" id="68245"/>
    <lineage>
        <taxon>Bacteria</taxon>
        <taxon>Bacillati</taxon>
        <taxon>Actinomycetota</taxon>
        <taxon>Actinomycetes</taxon>
        <taxon>Kitasatosporales</taxon>
        <taxon>Streptomycetaceae</taxon>
        <taxon>Streptomyces</taxon>
    </lineage>
</organism>
<feature type="domain" description="HTH asnC-type" evidence="6">
    <location>
        <begin position="202"/>
        <end position="240"/>
    </location>
</feature>
<dbReference type="InterPro" id="IPR000485">
    <property type="entry name" value="AsnC-type_HTH_dom"/>
</dbReference>
<keyword evidence="2" id="KW-0238">DNA-binding</keyword>
<dbReference type="InterPro" id="IPR011008">
    <property type="entry name" value="Dimeric_a/b-barrel"/>
</dbReference>
<dbReference type="InterPro" id="IPR036388">
    <property type="entry name" value="WH-like_DNA-bd_sf"/>
</dbReference>
<reference evidence="8" key="1">
    <citation type="journal article" date="2019" name="Int. J. Syst. Evol. Microbiol.">
        <title>The Global Catalogue of Microorganisms (GCM) 10K type strain sequencing project: providing services to taxonomists for standard genome sequencing and annotation.</title>
        <authorList>
            <consortium name="The Broad Institute Genomics Platform"/>
            <consortium name="The Broad Institute Genome Sequencing Center for Infectious Disease"/>
            <person name="Wu L."/>
            <person name="Ma J."/>
        </authorList>
    </citation>
    <scope>NUCLEOTIDE SEQUENCE [LARGE SCALE GENOMIC DNA]</scope>
    <source>
        <strain evidence="8">JCM 4805</strain>
    </source>
</reference>
<keyword evidence="1" id="KW-0805">Transcription regulation</keyword>
<name>A0ABP3JN25_9ACTN</name>
<dbReference type="InterPro" id="IPR019887">
    <property type="entry name" value="Tscrpt_reg_AsnC/Lrp_C"/>
</dbReference>
<evidence type="ECO:0000256" key="4">
    <source>
        <dbReference type="SAM" id="MobiDB-lite"/>
    </source>
</evidence>
<proteinExistence type="predicted"/>
<dbReference type="Gene3D" id="3.30.70.920">
    <property type="match status" value="2"/>
</dbReference>
<evidence type="ECO:0000256" key="3">
    <source>
        <dbReference type="ARBA" id="ARBA00023163"/>
    </source>
</evidence>
<dbReference type="PANTHER" id="PTHR30154">
    <property type="entry name" value="LEUCINE-RESPONSIVE REGULATORY PROTEIN"/>
    <property type="match status" value="1"/>
</dbReference>
<keyword evidence="3" id="KW-0804">Transcription</keyword>
<evidence type="ECO:0000313" key="7">
    <source>
        <dbReference type="EMBL" id="GAA0459025.1"/>
    </source>
</evidence>
<protein>
    <submittedName>
        <fullName evidence="7">Lrp/AsnC family transcriptional regulator</fullName>
    </submittedName>
</protein>
<dbReference type="PANTHER" id="PTHR30154:SF34">
    <property type="entry name" value="TRANSCRIPTIONAL REGULATOR AZLB"/>
    <property type="match status" value="1"/>
</dbReference>
<gene>
    <name evidence="7" type="ORF">GCM10010361_23780</name>
</gene>
<dbReference type="SMART" id="SM00344">
    <property type="entry name" value="HTH_ASNC"/>
    <property type="match status" value="2"/>
</dbReference>
<dbReference type="InterPro" id="IPR036390">
    <property type="entry name" value="WH_DNA-bd_sf"/>
</dbReference>
<accession>A0ABP3JN25</accession>
<feature type="region of interest" description="Disordered" evidence="4">
    <location>
        <begin position="1"/>
        <end position="24"/>
    </location>
</feature>
<comment type="caution">
    <text evidence="7">The sequence shown here is derived from an EMBL/GenBank/DDBJ whole genome shotgun (WGS) entry which is preliminary data.</text>
</comment>
<dbReference type="Proteomes" id="UP001500909">
    <property type="component" value="Unassembled WGS sequence"/>
</dbReference>
<evidence type="ECO:0000256" key="2">
    <source>
        <dbReference type="ARBA" id="ARBA00023125"/>
    </source>
</evidence>
<sequence length="362" mass="39665">MHAMAFSVVPTPVSGTAPRRPPESAALSETDLALVEALQVAPRAPWTRIAAAVGIDATTAARRWNWLVRGGLAWMTAYAAPPGMPVAYIDVACRPDRLHDVGARLSATPHVFSIERTAGPYQLLLYVIARDLTDLDAFVTDCLGRTDGVRDGVSAVRVSLRSRTYREGSGWLVHALDSEQRRRLVPRDGHPAPRHVPPLGEADARLLRALGGDGRRPCAELARECALSETTVRRRLARLQRHPDVHFRCDVAQRAAGWPVIATYRLSVPADELAATGAALAALRETRLCVAVTGTANLLLSTWVRSTAECHALETRIRRRFPRLRVTERELTLHTLKRMGRLLDPQGRAIGHVPPGVARLAR</sequence>
<evidence type="ECO:0000256" key="1">
    <source>
        <dbReference type="ARBA" id="ARBA00023015"/>
    </source>
</evidence>
<dbReference type="EMBL" id="BAAABY010000016">
    <property type="protein sequence ID" value="GAA0459025.1"/>
    <property type="molecule type" value="Genomic_DNA"/>
</dbReference>
<feature type="domain" description="Transcription regulator AsnC/Lrp ligand binding" evidence="5">
    <location>
        <begin position="90"/>
        <end position="151"/>
    </location>
</feature>
<dbReference type="SUPFAM" id="SSF46785">
    <property type="entry name" value="Winged helix' DNA-binding domain"/>
    <property type="match status" value="1"/>
</dbReference>
<dbReference type="Pfam" id="PF13404">
    <property type="entry name" value="HTH_AsnC-type"/>
    <property type="match status" value="2"/>
</dbReference>
<dbReference type="Pfam" id="PF01037">
    <property type="entry name" value="AsnC_trans_reg"/>
    <property type="match status" value="1"/>
</dbReference>
<dbReference type="Gene3D" id="1.10.10.10">
    <property type="entry name" value="Winged helix-like DNA-binding domain superfamily/Winged helix DNA-binding domain"/>
    <property type="match status" value="2"/>
</dbReference>
<evidence type="ECO:0000313" key="8">
    <source>
        <dbReference type="Proteomes" id="UP001500909"/>
    </source>
</evidence>
<evidence type="ECO:0000259" key="6">
    <source>
        <dbReference type="Pfam" id="PF13404"/>
    </source>
</evidence>
<dbReference type="SUPFAM" id="SSF54909">
    <property type="entry name" value="Dimeric alpha+beta barrel"/>
    <property type="match status" value="1"/>
</dbReference>
<keyword evidence="8" id="KW-1185">Reference proteome</keyword>
<dbReference type="InterPro" id="IPR019888">
    <property type="entry name" value="Tscrpt_reg_AsnC-like"/>
</dbReference>
<feature type="domain" description="HTH asnC-type" evidence="6">
    <location>
        <begin position="27"/>
        <end position="64"/>
    </location>
</feature>